<dbReference type="GO" id="GO:0006048">
    <property type="term" value="P:UDP-N-acetylglucosamine biosynthetic process"/>
    <property type="evidence" value="ECO:0007669"/>
    <property type="project" value="TreeGrafter"/>
</dbReference>
<comment type="cofactor">
    <cofactor evidence="8">
        <name>Mg(2+)</name>
        <dbReference type="ChEBI" id="CHEBI:18420"/>
    </cofactor>
    <text evidence="8">Binds 1 Mg(2+) ion per subunit.</text>
</comment>
<dbReference type="GO" id="GO:0000287">
    <property type="term" value="F:magnesium ion binding"/>
    <property type="evidence" value="ECO:0007669"/>
    <property type="project" value="UniProtKB-UniRule"/>
</dbReference>
<feature type="binding site" description="via phosphate group" evidence="8">
    <location>
        <position position="105"/>
    </location>
    <ligand>
        <name>Mg(2+)</name>
        <dbReference type="ChEBI" id="CHEBI:18420"/>
    </ligand>
</feature>
<evidence type="ECO:0000259" key="14">
    <source>
        <dbReference type="Pfam" id="PF02880"/>
    </source>
</evidence>
<dbReference type="GO" id="GO:0005975">
    <property type="term" value="P:carbohydrate metabolic process"/>
    <property type="evidence" value="ECO:0007669"/>
    <property type="project" value="InterPro"/>
</dbReference>
<proteinExistence type="inferred from homology"/>
<keyword evidence="2 8" id="KW-0597">Phosphoprotein</keyword>
<reference evidence="15" key="1">
    <citation type="submission" date="2021-04" db="EMBL/GenBank/DDBJ databases">
        <title>Phylogenetic analysis of Acidobacteriaceae.</title>
        <authorList>
            <person name="Qiu L."/>
            <person name="Zhang Q."/>
        </authorList>
    </citation>
    <scope>NUCLEOTIDE SEQUENCE</scope>
    <source>
        <strain evidence="15">DSM 25168</strain>
    </source>
</reference>
<dbReference type="KEGG" id="orp:MOP44_22400"/>
<dbReference type="GO" id="GO:0004615">
    <property type="term" value="F:phosphomannomutase activity"/>
    <property type="evidence" value="ECO:0007669"/>
    <property type="project" value="TreeGrafter"/>
</dbReference>
<dbReference type="Gene3D" id="3.30.310.50">
    <property type="entry name" value="Alpha-D-phosphohexomutase, C-terminal domain"/>
    <property type="match status" value="1"/>
</dbReference>
<name>A0A9J7BKB1_9BACT</name>
<evidence type="ECO:0000256" key="1">
    <source>
        <dbReference type="ARBA" id="ARBA00010231"/>
    </source>
</evidence>
<feature type="domain" description="Alpha-D-phosphohexomutase alpha/beta/alpha" evidence="14">
    <location>
        <begin position="263"/>
        <end position="371"/>
    </location>
</feature>
<dbReference type="InterPro" id="IPR016055">
    <property type="entry name" value="A-D-PHexomutase_a/b/a-I/II/III"/>
</dbReference>
<dbReference type="GO" id="GO:0008966">
    <property type="term" value="F:phosphoglucosamine mutase activity"/>
    <property type="evidence" value="ECO:0007669"/>
    <property type="project" value="UniProtKB-UniRule"/>
</dbReference>
<evidence type="ECO:0000256" key="3">
    <source>
        <dbReference type="ARBA" id="ARBA00022723"/>
    </source>
</evidence>
<evidence type="ECO:0000256" key="9">
    <source>
        <dbReference type="RuleBase" id="RU004326"/>
    </source>
</evidence>
<comment type="similarity">
    <text evidence="1 8 9">Belongs to the phosphohexose mutase family.</text>
</comment>
<dbReference type="InterPro" id="IPR005845">
    <property type="entry name" value="A-D-PHexomutase_a/b/a-II"/>
</dbReference>
<dbReference type="PROSITE" id="PS00710">
    <property type="entry name" value="PGM_PMM"/>
    <property type="match status" value="1"/>
</dbReference>
<dbReference type="EC" id="5.4.2.10" evidence="6 8"/>
<dbReference type="CDD" id="cd05802">
    <property type="entry name" value="GlmM"/>
    <property type="match status" value="1"/>
</dbReference>
<dbReference type="SUPFAM" id="SSF53738">
    <property type="entry name" value="Phosphoglucomutase, first 3 domains"/>
    <property type="match status" value="3"/>
</dbReference>
<evidence type="ECO:0000259" key="11">
    <source>
        <dbReference type="Pfam" id="PF00408"/>
    </source>
</evidence>
<dbReference type="RefSeq" id="WP_260792642.1">
    <property type="nucleotide sequence ID" value="NZ_CP093313.1"/>
</dbReference>
<feature type="binding site" evidence="8">
    <location>
        <position position="248"/>
    </location>
    <ligand>
        <name>Mg(2+)</name>
        <dbReference type="ChEBI" id="CHEBI:18420"/>
    </ligand>
</feature>
<keyword evidence="16" id="KW-1185">Reference proteome</keyword>
<dbReference type="InterPro" id="IPR005843">
    <property type="entry name" value="A-D-PHexomutase_C"/>
</dbReference>
<keyword evidence="5 8" id="KW-0413">Isomerase</keyword>
<dbReference type="FunFam" id="3.40.120.10:FF:000002">
    <property type="entry name" value="Phosphoglucosamine mutase"/>
    <property type="match status" value="1"/>
</dbReference>
<dbReference type="InterPro" id="IPR005844">
    <property type="entry name" value="A-D-PHexomutase_a/b/a-I"/>
</dbReference>
<dbReference type="EMBL" id="CP093313">
    <property type="protein sequence ID" value="UWZ83308.1"/>
    <property type="molecule type" value="Genomic_DNA"/>
</dbReference>
<dbReference type="NCBIfam" id="TIGR01455">
    <property type="entry name" value="glmM"/>
    <property type="match status" value="1"/>
</dbReference>
<feature type="domain" description="Alpha-D-phosphohexomutase C-terminal" evidence="11">
    <location>
        <begin position="380"/>
        <end position="446"/>
    </location>
</feature>
<sequence length="453" mass="47679">MSTTARKLFGTDGIRGIAGEAPLDAKTIFATGLALGHSVSSIAAERRVILGRDTRESSPWIAATLAAGLREAGVAVESAGVITTPAVAFLARTHGYAAGVVISASHNPWRDNGIKLFGANGYKLPDSVELMMEDEILRHANLATAPDPATLPTIADNENLQQDYIEFLIQCVPGLNLDGLKIVADCANGAAAAVAPELFHRLGGEVTLLNISPDGRNINAGCGALHPEWVAAEVQKRGADVGVTFDGDADRCMLAGPRGNVINGDAILLMAARDLKARGMLTGDVAVATTMSNMGLEAALKRSGIGMMRAPVGDRYVLEMMQQHDAALGGEQSGHILFPHLATTGDGLLTALVVLDLVARSGKSVDELTADLKVFPQVIVNVKVREKKPLESIPVVAARIKAAEQELKDSGRVVIRYSGTEALARVMIEAEDEGAMRRHADAIADAIREELGI</sequence>
<evidence type="ECO:0000256" key="2">
    <source>
        <dbReference type="ARBA" id="ARBA00022553"/>
    </source>
</evidence>
<comment type="function">
    <text evidence="8 10">Catalyzes the conversion of glucosamine-6-phosphate to glucosamine-1-phosphate.</text>
</comment>
<dbReference type="Pfam" id="PF00408">
    <property type="entry name" value="PGM_PMM_IV"/>
    <property type="match status" value="1"/>
</dbReference>
<dbReference type="Pfam" id="PF02878">
    <property type="entry name" value="PGM_PMM_I"/>
    <property type="match status" value="1"/>
</dbReference>
<dbReference type="PRINTS" id="PR00509">
    <property type="entry name" value="PGMPMM"/>
</dbReference>
<dbReference type="GO" id="GO:0009252">
    <property type="term" value="P:peptidoglycan biosynthetic process"/>
    <property type="evidence" value="ECO:0007669"/>
    <property type="project" value="UniProtKB-ARBA"/>
</dbReference>
<dbReference type="InterPro" id="IPR006352">
    <property type="entry name" value="GlmM_bact"/>
</dbReference>
<comment type="catalytic activity">
    <reaction evidence="8 10">
        <text>alpha-D-glucosamine 1-phosphate = D-glucosamine 6-phosphate</text>
        <dbReference type="Rhea" id="RHEA:23424"/>
        <dbReference type="ChEBI" id="CHEBI:58516"/>
        <dbReference type="ChEBI" id="CHEBI:58725"/>
        <dbReference type="EC" id="5.4.2.10"/>
    </reaction>
</comment>
<dbReference type="HAMAP" id="MF_01554_B">
    <property type="entry name" value="GlmM_B"/>
    <property type="match status" value="1"/>
</dbReference>
<dbReference type="InterPro" id="IPR036900">
    <property type="entry name" value="A-D-PHexomutase_C_sf"/>
</dbReference>
<evidence type="ECO:0000259" key="13">
    <source>
        <dbReference type="Pfam" id="PF02879"/>
    </source>
</evidence>
<evidence type="ECO:0000256" key="8">
    <source>
        <dbReference type="HAMAP-Rule" id="MF_01554"/>
    </source>
</evidence>
<organism evidence="15 16">
    <name type="scientific">Occallatibacter riparius</name>
    <dbReference type="NCBI Taxonomy" id="1002689"/>
    <lineage>
        <taxon>Bacteria</taxon>
        <taxon>Pseudomonadati</taxon>
        <taxon>Acidobacteriota</taxon>
        <taxon>Terriglobia</taxon>
        <taxon>Terriglobales</taxon>
        <taxon>Acidobacteriaceae</taxon>
        <taxon>Occallatibacter</taxon>
    </lineage>
</organism>
<evidence type="ECO:0000256" key="10">
    <source>
        <dbReference type="RuleBase" id="RU004327"/>
    </source>
</evidence>
<dbReference type="Gene3D" id="3.40.120.10">
    <property type="entry name" value="Alpha-D-Glucose-1,6-Bisphosphate, subunit A, domain 3"/>
    <property type="match status" value="3"/>
</dbReference>
<protein>
    <recommendedName>
        <fullName evidence="7 8">Phosphoglucosamine mutase</fullName>
        <ecNumber evidence="6 8">5.4.2.10</ecNumber>
    </recommendedName>
</protein>
<dbReference type="FunFam" id="3.30.310.50:FF:000001">
    <property type="entry name" value="Phosphoglucosamine mutase"/>
    <property type="match status" value="1"/>
</dbReference>
<evidence type="ECO:0000256" key="6">
    <source>
        <dbReference type="ARBA" id="ARBA00066330"/>
    </source>
</evidence>
<dbReference type="GO" id="GO:0005829">
    <property type="term" value="C:cytosol"/>
    <property type="evidence" value="ECO:0007669"/>
    <property type="project" value="TreeGrafter"/>
</dbReference>
<accession>A0A9J7BKB1</accession>
<evidence type="ECO:0000313" key="15">
    <source>
        <dbReference type="EMBL" id="UWZ83308.1"/>
    </source>
</evidence>
<dbReference type="InterPro" id="IPR016066">
    <property type="entry name" value="A-D-PHexomutase_CS"/>
</dbReference>
<dbReference type="PANTHER" id="PTHR42946">
    <property type="entry name" value="PHOSPHOHEXOSE MUTASE"/>
    <property type="match status" value="1"/>
</dbReference>
<dbReference type="InterPro" id="IPR050060">
    <property type="entry name" value="Phosphoglucosamine_mutase"/>
</dbReference>
<keyword evidence="3 8" id="KW-0479">Metal-binding</keyword>
<feature type="binding site" evidence="8">
    <location>
        <position position="246"/>
    </location>
    <ligand>
        <name>Mg(2+)</name>
        <dbReference type="ChEBI" id="CHEBI:18420"/>
    </ligand>
</feature>
<evidence type="ECO:0000313" key="16">
    <source>
        <dbReference type="Proteomes" id="UP001059380"/>
    </source>
</evidence>
<dbReference type="InterPro" id="IPR005841">
    <property type="entry name" value="Alpha-D-phosphohexomutase_SF"/>
</dbReference>
<feature type="binding site" evidence="8">
    <location>
        <position position="250"/>
    </location>
    <ligand>
        <name>Mg(2+)</name>
        <dbReference type="ChEBI" id="CHEBI:18420"/>
    </ligand>
</feature>
<dbReference type="PANTHER" id="PTHR42946:SF1">
    <property type="entry name" value="PHOSPHOGLUCOMUTASE (ALPHA-D-GLUCOSE-1,6-BISPHOSPHATE-DEPENDENT)"/>
    <property type="match status" value="1"/>
</dbReference>
<dbReference type="Proteomes" id="UP001059380">
    <property type="component" value="Chromosome"/>
</dbReference>
<dbReference type="InterPro" id="IPR005846">
    <property type="entry name" value="A-D-PHexomutase_a/b/a-III"/>
</dbReference>
<gene>
    <name evidence="8 15" type="primary">glmM</name>
    <name evidence="15" type="ORF">MOP44_22400</name>
</gene>
<comment type="PTM">
    <text evidence="8">Activated by phosphorylation.</text>
</comment>
<feature type="active site" description="Phosphoserine intermediate" evidence="8">
    <location>
        <position position="105"/>
    </location>
</feature>
<feature type="domain" description="Alpha-D-phosphohexomutase alpha/beta/alpha" evidence="12">
    <location>
        <begin position="6"/>
        <end position="138"/>
    </location>
</feature>
<evidence type="ECO:0000259" key="12">
    <source>
        <dbReference type="Pfam" id="PF02878"/>
    </source>
</evidence>
<dbReference type="AlphaFoldDB" id="A0A9J7BKB1"/>
<dbReference type="FunFam" id="3.40.120.10:FF:000001">
    <property type="entry name" value="Phosphoglucosamine mutase"/>
    <property type="match status" value="1"/>
</dbReference>
<evidence type="ECO:0000256" key="7">
    <source>
        <dbReference type="ARBA" id="ARBA00068193"/>
    </source>
</evidence>
<dbReference type="Pfam" id="PF02880">
    <property type="entry name" value="PGM_PMM_III"/>
    <property type="match status" value="1"/>
</dbReference>
<feature type="domain" description="Alpha-D-phosphohexomutase alpha/beta/alpha" evidence="13">
    <location>
        <begin position="163"/>
        <end position="259"/>
    </location>
</feature>
<evidence type="ECO:0000256" key="4">
    <source>
        <dbReference type="ARBA" id="ARBA00022842"/>
    </source>
</evidence>
<dbReference type="SUPFAM" id="SSF55957">
    <property type="entry name" value="Phosphoglucomutase, C-terminal domain"/>
    <property type="match status" value="1"/>
</dbReference>
<keyword evidence="4 8" id="KW-0460">Magnesium</keyword>
<evidence type="ECO:0000256" key="5">
    <source>
        <dbReference type="ARBA" id="ARBA00023235"/>
    </source>
</evidence>
<feature type="modified residue" description="Phosphoserine" evidence="8">
    <location>
        <position position="105"/>
    </location>
</feature>
<dbReference type="Pfam" id="PF02879">
    <property type="entry name" value="PGM_PMM_II"/>
    <property type="match status" value="1"/>
</dbReference>